<dbReference type="EMBL" id="JAPYYP010000028">
    <property type="protein sequence ID" value="MDA5110241.1"/>
    <property type="molecule type" value="Genomic_DNA"/>
</dbReference>
<dbReference type="Pfam" id="PF11997">
    <property type="entry name" value="DUF3492"/>
    <property type="match status" value="1"/>
</dbReference>
<keyword evidence="3" id="KW-1185">Reference proteome</keyword>
<evidence type="ECO:0000259" key="1">
    <source>
        <dbReference type="Pfam" id="PF11997"/>
    </source>
</evidence>
<sequence>MKICIVAEGSYPYVTGGVSSWIHDVISSMPRHEFVIFAIGAEERNRGRFTYRLPANVSEVREVFLDAFLQEEGRWGRRFELSGEERDALQGLIVGERDTDWEALFRLLRGGRWNASTEFLMSQDYFDLLSDVARQRYEQLPFRELFWTVRSMLLPLMQLLRHPLPEADLYHAVSTGYAGVIASLGKHLYGRPMLLTEHGIYSREREEEIIKADWVKGYFKDLWIRYFYGLARCAYQYADQVVTLFNRNREIEIELGCPASKIAIIPNGIKADAYADLPRKTANDPAVHIGAIVRVVPIKDIKTMIQSFAAVKREVPEATFTIMGPYDEDPDYYRECLELAETLDVRDLTFTGSVDVKARIGKLDVVVLTSISEGQPLAVLEAMAAAKPVVATDVGSCRELLYGSAADGVEGRAGLVVPVLDDKEIARAIITLCKSESLRREMGENGRRRVLSAYTHDQFISRYESLYASLGKGEKTWRESAFN</sequence>
<organism evidence="2 3">
    <name type="scientific">Brevibacillus thermoruber</name>
    <dbReference type="NCBI Taxonomy" id="33942"/>
    <lineage>
        <taxon>Bacteria</taxon>
        <taxon>Bacillati</taxon>
        <taxon>Bacillota</taxon>
        <taxon>Bacilli</taxon>
        <taxon>Bacillales</taxon>
        <taxon>Paenibacillaceae</taxon>
        <taxon>Brevibacillus</taxon>
    </lineage>
</organism>
<evidence type="ECO:0000313" key="3">
    <source>
        <dbReference type="Proteomes" id="UP001151071"/>
    </source>
</evidence>
<dbReference type="NCBIfam" id="NF038011">
    <property type="entry name" value="PelF"/>
    <property type="match status" value="1"/>
</dbReference>
<dbReference type="InterPro" id="IPR047691">
    <property type="entry name" value="PelF-like"/>
</dbReference>
<evidence type="ECO:0000313" key="2">
    <source>
        <dbReference type="EMBL" id="MDA5110241.1"/>
    </source>
</evidence>
<dbReference type="AlphaFoldDB" id="A0A9X3TSP9"/>
<dbReference type="SUPFAM" id="SSF53756">
    <property type="entry name" value="UDP-Glycosyltransferase/glycogen phosphorylase"/>
    <property type="match status" value="1"/>
</dbReference>
<feature type="domain" description="DUF3492" evidence="1">
    <location>
        <begin position="1"/>
        <end position="259"/>
    </location>
</feature>
<accession>A0A9X3TSP9</accession>
<comment type="caution">
    <text evidence="2">The sequence shown here is derived from an EMBL/GenBank/DDBJ whole genome shotgun (WGS) entry which is preliminary data.</text>
</comment>
<gene>
    <name evidence="2" type="primary">pelF</name>
    <name evidence="2" type="ORF">O3V59_17880</name>
</gene>
<dbReference type="PANTHER" id="PTHR12526">
    <property type="entry name" value="GLYCOSYLTRANSFERASE"/>
    <property type="match status" value="1"/>
</dbReference>
<dbReference type="RefSeq" id="WP_271140660.1">
    <property type="nucleotide sequence ID" value="NZ_JAPYYP010000028.1"/>
</dbReference>
<reference evidence="2" key="1">
    <citation type="submission" date="2022-12" db="EMBL/GenBank/DDBJ databases">
        <title>Draft genome sequence of the thermophilic strain Brevibacillus thermoruber HT42, isolated from Los Humeros, Puebla, Mexico, with biotechnological potential.</title>
        <authorList>
            <person name="Lara Sanchez J."/>
            <person name="Solis Palacios R."/>
            <person name="Bustos Baena A.S."/>
            <person name="Ruz Baez A.E."/>
            <person name="Espinosa Luna G."/>
            <person name="Oliart Ros R.M."/>
        </authorList>
    </citation>
    <scope>NUCLEOTIDE SEQUENCE</scope>
    <source>
        <strain evidence="2">HT42</strain>
    </source>
</reference>
<protein>
    <submittedName>
        <fullName evidence="2">GT4 family glycosyltransferase PelF</fullName>
    </submittedName>
</protein>
<dbReference type="Gene3D" id="3.40.50.2000">
    <property type="entry name" value="Glycogen Phosphorylase B"/>
    <property type="match status" value="2"/>
</dbReference>
<dbReference type="Pfam" id="PF13692">
    <property type="entry name" value="Glyco_trans_1_4"/>
    <property type="match status" value="1"/>
</dbReference>
<dbReference type="InterPro" id="IPR022622">
    <property type="entry name" value="DUF3492"/>
</dbReference>
<proteinExistence type="predicted"/>
<name>A0A9X3TSP9_9BACL</name>
<dbReference type="Proteomes" id="UP001151071">
    <property type="component" value="Unassembled WGS sequence"/>
</dbReference>
<dbReference type="PANTHER" id="PTHR12526:SF608">
    <property type="entry name" value="PELF"/>
    <property type="match status" value="1"/>
</dbReference>